<evidence type="ECO:0000313" key="2">
    <source>
        <dbReference type="EMBL" id="MBF9236657.1"/>
    </source>
</evidence>
<dbReference type="Gene3D" id="2.60.40.4070">
    <property type="match status" value="1"/>
</dbReference>
<dbReference type="NCBIfam" id="TIGR04183">
    <property type="entry name" value="Por_Secre_tail"/>
    <property type="match status" value="1"/>
</dbReference>
<evidence type="ECO:0000313" key="3">
    <source>
        <dbReference type="Proteomes" id="UP000597617"/>
    </source>
</evidence>
<sequence>MLTVGLLVLSYESRAQDPGVGGTVANFEVDSDFKSGIVPSWWSTTNYTNYASRYGFDWSQGPGTAGRAVLKQEGGISVPGVTADRRSMWQEDGNWGSNSAKAEVASFAGSSNKNGNNIAAGKSPYALQLGGSGPQKNDITNTYLHAREDAQGHTWLFFGAETRATNGNSYLDFEYNQNGVTVTNTQLIGNGPVNGRTVGDFLLVINYTGGGNRPVVGVRTWLASGAWSNEISLSSTTLKAFITTNTGSIEPVAPNKAFTSDGAYTNTVMALQFVEGGIDVSAIPELNNLDKCNPAATITVKTRSSSSYTAELKDLDVLSFPLTPAATAAVNAVPAQCKDASGTTAFSVSGTYSNGTPSWSVSSGGTLANPVYNPDGTATVTVNVLNTTTTAVRVTLTTSSTNSSCPTASNYRDLILNPTPVGTNTTMASCPTAISGTTAVFDLTSKNGTVTGGAAGVTVAGWYETYTAATNAFTNPIATPATYTSGSKTVFAKLSTTDGCIGVANNTLSVTASPVGTNTSMSSCPASIGGTTAVFDLNSKNSTVTGGAAGVTVVGWYETYTAATNAFTNLIATPAAYTSGSKTVYAKLSGAAPLNCAGVANNALSVTASPAGANTSMSTCPTTAGGSTGVFDLTSKNSVVTGGVSGVTVVGWYETYTAATSAFANPIATPATYTSGSKTVYAKLSGAAPLNCVGVANNVLSLTASPLRPNVTITEPKLCGPTTATLTVPGSVSGATYTLVNGGATTSKTGTGNDLNFGGLAAGSGFSITVTLEGCESAPTTCENYTTPAAKAVIIDAQSLSAPLQGRIQTEAYPNPTSKDATINFSVPKSGHVVVSVYDALGRQVTTLFDGEAAAGEPKTVVLKGEHLGTGNYYYRIVANGQTKTSRISLAK</sequence>
<accession>A0ABS0IE86</accession>
<proteinExistence type="predicted"/>
<protein>
    <submittedName>
        <fullName evidence="2">T9SS type A sorting domain-containing protein</fullName>
    </submittedName>
</protein>
<dbReference type="InterPro" id="IPR026444">
    <property type="entry name" value="Secre_tail"/>
</dbReference>
<keyword evidence="3" id="KW-1185">Reference proteome</keyword>
<dbReference type="Proteomes" id="UP000597617">
    <property type="component" value="Unassembled WGS sequence"/>
</dbReference>
<organism evidence="2 3">
    <name type="scientific">Hymenobacter jeongseonensis</name>
    <dbReference type="NCBI Taxonomy" id="2791027"/>
    <lineage>
        <taxon>Bacteria</taxon>
        <taxon>Pseudomonadati</taxon>
        <taxon>Bacteroidota</taxon>
        <taxon>Cytophagia</taxon>
        <taxon>Cytophagales</taxon>
        <taxon>Hymenobacteraceae</taxon>
        <taxon>Hymenobacter</taxon>
    </lineage>
</organism>
<dbReference type="RefSeq" id="WP_196281048.1">
    <property type="nucleotide sequence ID" value="NZ_JADQDQ010000002.1"/>
</dbReference>
<comment type="caution">
    <text evidence="2">The sequence shown here is derived from an EMBL/GenBank/DDBJ whole genome shotgun (WGS) entry which is preliminary data.</text>
</comment>
<evidence type="ECO:0000259" key="1">
    <source>
        <dbReference type="Pfam" id="PF18962"/>
    </source>
</evidence>
<reference evidence="2 3" key="1">
    <citation type="submission" date="2020-11" db="EMBL/GenBank/DDBJ databases">
        <authorList>
            <person name="Kim M.K."/>
        </authorList>
    </citation>
    <scope>NUCLEOTIDE SEQUENCE [LARGE SCALE GENOMIC DNA]</scope>
    <source>
        <strain evidence="2 3">BT683</strain>
    </source>
</reference>
<feature type="domain" description="Secretion system C-terminal sorting" evidence="1">
    <location>
        <begin position="813"/>
        <end position="888"/>
    </location>
</feature>
<dbReference type="Pfam" id="PF18962">
    <property type="entry name" value="Por_Secre_tail"/>
    <property type="match status" value="1"/>
</dbReference>
<dbReference type="EMBL" id="JADQDQ010000002">
    <property type="protein sequence ID" value="MBF9236657.1"/>
    <property type="molecule type" value="Genomic_DNA"/>
</dbReference>
<name>A0ABS0IE86_9BACT</name>
<gene>
    <name evidence="2" type="ORF">I2I05_04540</name>
</gene>